<dbReference type="Pfam" id="PF00155">
    <property type="entry name" value="Aminotran_1_2"/>
    <property type="match status" value="1"/>
</dbReference>
<feature type="domain" description="Aminotransferase class I/classII large" evidence="8">
    <location>
        <begin position="62"/>
        <end position="427"/>
    </location>
</feature>
<dbReference type="OMA" id="TNDEFFR"/>
<accession>A0A0P0WW75</accession>
<dbReference type="GO" id="GO:0004838">
    <property type="term" value="F:L-tyrosine-2-oxoglutarate transaminase activity"/>
    <property type="evidence" value="ECO:0000318"/>
    <property type="project" value="GO_Central"/>
</dbReference>
<evidence type="ECO:0000256" key="7">
    <source>
        <dbReference type="SAM" id="MobiDB-lite"/>
    </source>
</evidence>
<dbReference type="InterPro" id="IPR004839">
    <property type="entry name" value="Aminotransferase_I/II_large"/>
</dbReference>
<dbReference type="EC" id="2.6.1.80" evidence="5"/>
<name>A0A0P0WW75_ORYSJ</name>
<dbReference type="NCBIfam" id="TIGR01265">
    <property type="entry name" value="tyr_nico_aTase"/>
    <property type="match status" value="1"/>
</dbReference>
<dbReference type="EMBL" id="AP014962">
    <property type="protein sequence ID" value="BAS97647.1"/>
    <property type="molecule type" value="Genomic_DNA"/>
</dbReference>
<evidence type="ECO:0000313" key="9">
    <source>
        <dbReference type="EMBL" id="BAS97647.1"/>
    </source>
</evidence>
<dbReference type="GO" id="GO:0006572">
    <property type="term" value="P:L-tyrosine catabolic process"/>
    <property type="evidence" value="ECO:0000318"/>
    <property type="project" value="GO_Central"/>
</dbReference>
<proteinExistence type="evidence at protein level"/>
<evidence type="ECO:0000313" key="10">
    <source>
        <dbReference type="Proteomes" id="UP000059680"/>
    </source>
</evidence>
<feature type="region of interest" description="Disordered" evidence="7">
    <location>
        <begin position="1"/>
        <end position="23"/>
    </location>
</feature>
<dbReference type="FunFam" id="3.90.1150.10:FF:000040">
    <property type="entry name" value="Tyrosine aminotransferase"/>
    <property type="match status" value="1"/>
</dbReference>
<evidence type="ECO:0000256" key="4">
    <source>
        <dbReference type="ARBA" id="ARBA00052517"/>
    </source>
</evidence>
<dbReference type="eggNOG" id="KOG0259">
    <property type="taxonomic scope" value="Eukaryota"/>
</dbReference>
<gene>
    <name evidence="9" type="ordered locus">Os06g0345200</name>
    <name evidence="9" type="ORF">OSNPB_060345200</name>
</gene>
<dbReference type="FunCoup" id="A0A0P0WW75">
    <property type="interactions" value="267"/>
</dbReference>
<dbReference type="GO" id="GO:0030170">
    <property type="term" value="F:pyridoxal phosphate binding"/>
    <property type="evidence" value="ECO:0007669"/>
    <property type="project" value="InterPro"/>
</dbReference>
<feature type="non-terminal residue" evidence="9">
    <location>
        <position position="1"/>
    </location>
</feature>
<dbReference type="Proteomes" id="UP000059680">
    <property type="component" value="Chromosome 6"/>
</dbReference>
<dbReference type="PIRSF" id="PIRSF000517">
    <property type="entry name" value="Tyr_transaminase"/>
    <property type="match status" value="1"/>
</dbReference>
<evidence type="ECO:0000259" key="8">
    <source>
        <dbReference type="Pfam" id="PF00155"/>
    </source>
</evidence>
<evidence type="ECO:0000256" key="1">
    <source>
        <dbReference type="ARBA" id="ARBA00001933"/>
    </source>
</evidence>
<comment type="cofactor">
    <cofactor evidence="1 6">
        <name>pyridoxal 5'-phosphate</name>
        <dbReference type="ChEBI" id="CHEBI:597326"/>
    </cofactor>
</comment>
<evidence type="ECO:0000256" key="3">
    <source>
        <dbReference type="ARBA" id="ARBA00022898"/>
    </source>
</evidence>
<dbReference type="CDD" id="cd00609">
    <property type="entry name" value="AAT_like"/>
    <property type="match status" value="1"/>
</dbReference>
<dbReference type="Gramene" id="Os06t0345200-02">
    <property type="protein sequence ID" value="Os06t0345200-02"/>
    <property type="gene ID" value="Os06g0345200"/>
</dbReference>
<dbReference type="InParanoid" id="A0A0P0WW75"/>
<reference evidence="9 10" key="3">
    <citation type="journal article" date="2013" name="Rice">
        <title>Improvement of the Oryza sativa Nipponbare reference genome using next generation sequence and optical map data.</title>
        <authorList>
            <person name="Kawahara Y."/>
            <person name="de la Bastide M."/>
            <person name="Hamilton J.P."/>
            <person name="Kanamori H."/>
            <person name="McCombie W.R."/>
            <person name="Ouyang S."/>
            <person name="Schwartz D.C."/>
            <person name="Tanaka T."/>
            <person name="Wu J."/>
            <person name="Zhou S."/>
            <person name="Childs K.L."/>
            <person name="Davidson R.M."/>
            <person name="Lin H."/>
            <person name="Quesada-Ocampo L."/>
            <person name="Vaillancourt B."/>
            <person name="Sakai H."/>
            <person name="Lee S.S."/>
            <person name="Kim J."/>
            <person name="Numa H."/>
            <person name="Itoh T."/>
            <person name="Buell C.R."/>
            <person name="Matsumoto T."/>
        </authorList>
    </citation>
    <scope>NUCLEOTIDE SEQUENCE [LARGE SCALE GENOMIC DNA]</scope>
    <source>
        <strain evidence="10">cv. Nipponbare</strain>
    </source>
</reference>
<dbReference type="AlphaFoldDB" id="A0A0P0WW75"/>
<comment type="catalytic activity">
    <reaction evidence="4">
        <text>nicotianamine + 2-oxoglutarate = 3''-deamino-3''-oxonicotianamine + L-glutamate</text>
        <dbReference type="Rhea" id="RHEA:22104"/>
        <dbReference type="ChEBI" id="CHEBI:16810"/>
        <dbReference type="ChEBI" id="CHEBI:29985"/>
        <dbReference type="ChEBI" id="CHEBI:58249"/>
        <dbReference type="ChEBI" id="CHEBI:58685"/>
        <dbReference type="EC" id="2.6.1.80"/>
    </reaction>
</comment>
<evidence type="ECO:0007829" key="12">
    <source>
        <dbReference type="ProteomicsDB" id="A0A0P0WW75"/>
    </source>
</evidence>
<keyword evidence="11 12" id="KW-1267">Proteomics identification</keyword>
<dbReference type="SMR" id="A0A0P0WW75"/>
<dbReference type="InterPro" id="IPR015424">
    <property type="entry name" value="PyrdxlP-dep_Trfase"/>
</dbReference>
<dbReference type="ExpressionAtlas" id="A0A0P0WW75">
    <property type="expression patterns" value="baseline and differential"/>
</dbReference>
<sequence length="458" mass="50264">SVSPLAGHIPQTPVTPAMEGGRGGKRWRFATPNLAVAAAGERSIQRYLLQLHACLDENGPRPVIPLSHGDPSSSACFRTAPEAEEAVAAAVRSGDYNGYSSPATSLPARRAIAEYLSCDLPYKLCTDDIFLTSGGTQAIEIVMSVFGQPGANILLPKPGYPKHEAHAVFHRMEVRLYDLVPERGWEINVEAVEALADENTVAIVITNPNNPCGNVYTYEHLSKIADTASKFGLLVIADEVYGHLVYGSTPFVPMGVFGETVPVLTLGAISKRWVVPGWRFGWIAICDPKGILKETKVVDSLRSFRNLTTGPATFIQGAIPHIMKNTNDEFFRKTLELLKETAEICFGEIKEIKCITCPHKPEGSFFMMVKLDISQLSDICDDIDFCSKLVKEESVVLLPGRALGMENWLRITFALDPPRLKQGLERVKSFCRRHQSHANMLNISASAKVEPHFGMSKS</sequence>
<comment type="similarity">
    <text evidence="2">Belongs to the class-I pyridoxal-phosphate-dependent aminotransferase family.</text>
</comment>
<reference evidence="10" key="1">
    <citation type="journal article" date="2005" name="Nature">
        <title>The map-based sequence of the rice genome.</title>
        <authorList>
            <consortium name="International rice genome sequencing project (IRGSP)"/>
            <person name="Matsumoto T."/>
            <person name="Wu J."/>
            <person name="Kanamori H."/>
            <person name="Katayose Y."/>
            <person name="Fujisawa M."/>
            <person name="Namiki N."/>
            <person name="Mizuno H."/>
            <person name="Yamamoto K."/>
            <person name="Antonio B.A."/>
            <person name="Baba T."/>
            <person name="Sakata K."/>
            <person name="Nagamura Y."/>
            <person name="Aoki H."/>
            <person name="Arikawa K."/>
            <person name="Arita K."/>
            <person name="Bito T."/>
            <person name="Chiden Y."/>
            <person name="Fujitsuka N."/>
            <person name="Fukunaka R."/>
            <person name="Hamada M."/>
            <person name="Harada C."/>
            <person name="Hayashi A."/>
            <person name="Hijishita S."/>
            <person name="Honda M."/>
            <person name="Hosokawa S."/>
            <person name="Ichikawa Y."/>
            <person name="Idonuma A."/>
            <person name="Iijima M."/>
            <person name="Ikeda M."/>
            <person name="Ikeno M."/>
            <person name="Ito K."/>
            <person name="Ito S."/>
            <person name="Ito T."/>
            <person name="Ito Y."/>
            <person name="Ito Y."/>
            <person name="Iwabuchi A."/>
            <person name="Kamiya K."/>
            <person name="Karasawa W."/>
            <person name="Kurita K."/>
            <person name="Katagiri S."/>
            <person name="Kikuta A."/>
            <person name="Kobayashi H."/>
            <person name="Kobayashi N."/>
            <person name="Machita K."/>
            <person name="Maehara T."/>
            <person name="Masukawa M."/>
            <person name="Mizubayashi T."/>
            <person name="Mukai Y."/>
            <person name="Nagasaki H."/>
            <person name="Nagata Y."/>
            <person name="Naito S."/>
            <person name="Nakashima M."/>
            <person name="Nakama Y."/>
            <person name="Nakamichi Y."/>
            <person name="Nakamura M."/>
            <person name="Meguro A."/>
            <person name="Negishi M."/>
            <person name="Ohta I."/>
            <person name="Ohta T."/>
            <person name="Okamoto M."/>
            <person name="Ono N."/>
            <person name="Saji S."/>
            <person name="Sakaguchi M."/>
            <person name="Sakai K."/>
            <person name="Shibata M."/>
            <person name="Shimokawa T."/>
            <person name="Song J."/>
            <person name="Takazaki Y."/>
            <person name="Terasawa K."/>
            <person name="Tsugane M."/>
            <person name="Tsuji K."/>
            <person name="Ueda S."/>
            <person name="Waki K."/>
            <person name="Yamagata H."/>
            <person name="Yamamoto M."/>
            <person name="Yamamoto S."/>
            <person name="Yamane H."/>
            <person name="Yoshiki S."/>
            <person name="Yoshihara R."/>
            <person name="Yukawa K."/>
            <person name="Zhong H."/>
            <person name="Yano M."/>
            <person name="Yuan Q."/>
            <person name="Ouyang S."/>
            <person name="Liu J."/>
            <person name="Jones K.M."/>
            <person name="Gansberger K."/>
            <person name="Moffat K."/>
            <person name="Hill J."/>
            <person name="Bera J."/>
            <person name="Fadrosh D."/>
            <person name="Jin S."/>
            <person name="Johri S."/>
            <person name="Kim M."/>
            <person name="Overton L."/>
            <person name="Reardon M."/>
            <person name="Tsitrin T."/>
            <person name="Vuong H."/>
            <person name="Weaver B."/>
            <person name="Ciecko A."/>
            <person name="Tallon L."/>
            <person name="Jackson J."/>
            <person name="Pai G."/>
            <person name="Aken S.V."/>
            <person name="Utterback T."/>
            <person name="Reidmuller S."/>
            <person name="Feldblyum T."/>
            <person name="Hsiao J."/>
            <person name="Zismann V."/>
            <person name="Iobst S."/>
            <person name="de Vazeille A.R."/>
            <person name="Buell C.R."/>
            <person name="Ying K."/>
            <person name="Li Y."/>
            <person name="Lu T."/>
            <person name="Huang Y."/>
            <person name="Zhao Q."/>
            <person name="Feng Q."/>
            <person name="Zhang L."/>
            <person name="Zhu J."/>
            <person name="Weng Q."/>
            <person name="Mu J."/>
            <person name="Lu Y."/>
            <person name="Fan D."/>
            <person name="Liu Y."/>
            <person name="Guan J."/>
            <person name="Zhang Y."/>
            <person name="Yu S."/>
            <person name="Liu X."/>
            <person name="Zhang Y."/>
            <person name="Hong G."/>
            <person name="Han B."/>
            <person name="Choisne N."/>
            <person name="Demange N."/>
            <person name="Orjeda G."/>
            <person name="Samain S."/>
            <person name="Cattolico L."/>
            <person name="Pelletier E."/>
            <person name="Couloux A."/>
            <person name="Segurens B."/>
            <person name="Wincker P."/>
            <person name="D'Hont A."/>
            <person name="Scarpelli C."/>
            <person name="Weissenbach J."/>
            <person name="Salanoubat M."/>
            <person name="Quetier F."/>
            <person name="Yu Y."/>
            <person name="Kim H.R."/>
            <person name="Rambo T."/>
            <person name="Currie J."/>
            <person name="Collura K."/>
            <person name="Luo M."/>
            <person name="Yang T."/>
            <person name="Ammiraju J.S.S."/>
            <person name="Engler F."/>
            <person name="Soderlund C."/>
            <person name="Wing R.A."/>
            <person name="Palmer L.E."/>
            <person name="de la Bastide M."/>
            <person name="Spiegel L."/>
            <person name="Nascimento L."/>
            <person name="Zutavern T."/>
            <person name="O'Shaughnessy A."/>
            <person name="Dike S."/>
            <person name="Dedhia N."/>
            <person name="Preston R."/>
            <person name="Balija V."/>
            <person name="McCombie W.R."/>
            <person name="Chow T."/>
            <person name="Chen H."/>
            <person name="Chung M."/>
            <person name="Chen C."/>
            <person name="Shaw J."/>
            <person name="Wu H."/>
            <person name="Hsiao K."/>
            <person name="Chao Y."/>
            <person name="Chu M."/>
            <person name="Cheng C."/>
            <person name="Hour A."/>
            <person name="Lee P."/>
            <person name="Lin S."/>
            <person name="Lin Y."/>
            <person name="Liou J."/>
            <person name="Liu S."/>
            <person name="Hsing Y."/>
            <person name="Raghuvanshi S."/>
            <person name="Mohanty A."/>
            <person name="Bharti A.K."/>
            <person name="Gaur A."/>
            <person name="Gupta V."/>
            <person name="Kumar D."/>
            <person name="Ravi V."/>
            <person name="Vij S."/>
            <person name="Kapur A."/>
            <person name="Khurana P."/>
            <person name="Khurana P."/>
            <person name="Khurana J.P."/>
            <person name="Tyagi A.K."/>
            <person name="Gaikwad K."/>
            <person name="Singh A."/>
            <person name="Dalal V."/>
            <person name="Srivastava S."/>
            <person name="Dixit A."/>
            <person name="Pal A.K."/>
            <person name="Ghazi I.A."/>
            <person name="Yadav M."/>
            <person name="Pandit A."/>
            <person name="Bhargava A."/>
            <person name="Sureshbabu K."/>
            <person name="Batra K."/>
            <person name="Sharma T.R."/>
            <person name="Mohapatra T."/>
            <person name="Singh N.K."/>
            <person name="Messing J."/>
            <person name="Nelson A.B."/>
            <person name="Fuks G."/>
            <person name="Kavchok S."/>
            <person name="Keizer G."/>
            <person name="Linton E."/>
            <person name="Llaca V."/>
            <person name="Song R."/>
            <person name="Tanyolac B."/>
            <person name="Young S."/>
            <person name="Ho-Il K."/>
            <person name="Hahn J.H."/>
            <person name="Sangsakoo G."/>
            <person name="Vanavichit A."/>
            <person name="de Mattos Luiz.A.T."/>
            <person name="Zimmer P.D."/>
            <person name="Malone G."/>
            <person name="Dellagostin O."/>
            <person name="de Oliveira A.C."/>
            <person name="Bevan M."/>
            <person name="Bancroft I."/>
            <person name="Minx P."/>
            <person name="Cordum H."/>
            <person name="Wilson R."/>
            <person name="Cheng Z."/>
            <person name="Jin W."/>
            <person name="Jiang J."/>
            <person name="Leong S.A."/>
            <person name="Iwama H."/>
            <person name="Gojobori T."/>
            <person name="Itoh T."/>
            <person name="Niimura Y."/>
            <person name="Fujii Y."/>
            <person name="Habara T."/>
            <person name="Sakai H."/>
            <person name="Sato Y."/>
            <person name="Wilson G."/>
            <person name="Kumar K."/>
            <person name="McCouch S."/>
            <person name="Juretic N."/>
            <person name="Hoen D."/>
            <person name="Wright S."/>
            <person name="Bruskiewich R."/>
            <person name="Bureau T."/>
            <person name="Miyao A."/>
            <person name="Hirochika H."/>
            <person name="Nishikawa T."/>
            <person name="Kadowaki K."/>
            <person name="Sugiura M."/>
            <person name="Burr B."/>
            <person name="Sasaki T."/>
        </authorList>
    </citation>
    <scope>NUCLEOTIDE SEQUENCE [LARGE SCALE GENOMIC DNA]</scope>
    <source>
        <strain evidence="10">cv. Nipponbare</strain>
    </source>
</reference>
<dbReference type="PlantReactome" id="R-OSA-1119506">
    <property type="pathway name" value="tyrosine degradation I"/>
</dbReference>
<dbReference type="InterPro" id="IPR005958">
    <property type="entry name" value="TyrNic_aminoTrfase"/>
</dbReference>
<dbReference type="STRING" id="39947.A0A0P0WW75"/>
<dbReference type="InterPro" id="IPR015421">
    <property type="entry name" value="PyrdxlP-dep_Trfase_major"/>
</dbReference>
<protein>
    <recommendedName>
        <fullName evidence="5">nicotianamine aminotransferase</fullName>
        <ecNumber evidence="5">2.6.1.80</ecNumber>
    </recommendedName>
</protein>
<organism evidence="9 10">
    <name type="scientific">Oryza sativa subsp. japonica</name>
    <name type="common">Rice</name>
    <dbReference type="NCBI Taxonomy" id="39947"/>
    <lineage>
        <taxon>Eukaryota</taxon>
        <taxon>Viridiplantae</taxon>
        <taxon>Streptophyta</taxon>
        <taxon>Embryophyta</taxon>
        <taxon>Tracheophyta</taxon>
        <taxon>Spermatophyta</taxon>
        <taxon>Magnoliopsida</taxon>
        <taxon>Liliopsida</taxon>
        <taxon>Poales</taxon>
        <taxon>Poaceae</taxon>
        <taxon>BOP clade</taxon>
        <taxon>Oryzoideae</taxon>
        <taxon>Oryzeae</taxon>
        <taxon>Oryzinae</taxon>
        <taxon>Oryza</taxon>
        <taxon>Oryza sativa</taxon>
    </lineage>
</organism>
<evidence type="ECO:0000256" key="2">
    <source>
        <dbReference type="ARBA" id="ARBA00007441"/>
    </source>
</evidence>
<feature type="modified residue" description="N6-(pyridoxal phosphate)lysine" evidence="6">
    <location>
        <position position="271"/>
    </location>
</feature>
<keyword evidence="3" id="KW-0663">Pyridoxal phosphate</keyword>
<dbReference type="FunFam" id="3.40.640.10:FF:000048">
    <property type="entry name" value="tyrosine aminotransferase"/>
    <property type="match status" value="1"/>
</dbReference>
<evidence type="ECO:0007829" key="11">
    <source>
        <dbReference type="PeptideAtlas" id="A0A0P0WW75"/>
    </source>
</evidence>
<dbReference type="Gene3D" id="3.40.640.10">
    <property type="entry name" value="Type I PLP-dependent aspartate aminotransferase-like (Major domain)"/>
    <property type="match status" value="1"/>
</dbReference>
<dbReference type="GO" id="GO:0033855">
    <property type="term" value="F:nicotianamine aminotransferase activity"/>
    <property type="evidence" value="ECO:0007669"/>
    <property type="project" value="UniProtKB-EC"/>
</dbReference>
<dbReference type="PANTHER" id="PTHR45744">
    <property type="entry name" value="TYROSINE AMINOTRANSFERASE"/>
    <property type="match status" value="1"/>
</dbReference>
<dbReference type="InterPro" id="IPR015422">
    <property type="entry name" value="PyrdxlP-dep_Trfase_small"/>
</dbReference>
<evidence type="ECO:0000256" key="5">
    <source>
        <dbReference type="ARBA" id="ARBA00067055"/>
    </source>
</evidence>
<dbReference type="PANTHER" id="PTHR45744:SF8">
    <property type="entry name" value="OS06G0345200 PROTEIN"/>
    <property type="match status" value="1"/>
</dbReference>
<reference evidence="9 10" key="2">
    <citation type="journal article" date="2013" name="Plant Cell Physiol.">
        <title>Rice Annotation Project Database (RAP-DB): an integrative and interactive database for rice genomics.</title>
        <authorList>
            <person name="Sakai H."/>
            <person name="Lee S.S."/>
            <person name="Tanaka T."/>
            <person name="Numa H."/>
            <person name="Kim J."/>
            <person name="Kawahara Y."/>
            <person name="Wakimoto H."/>
            <person name="Yang C.C."/>
            <person name="Iwamoto M."/>
            <person name="Abe T."/>
            <person name="Yamada Y."/>
            <person name="Muto A."/>
            <person name="Inokuchi H."/>
            <person name="Ikemura T."/>
            <person name="Matsumoto T."/>
            <person name="Sasaki T."/>
            <person name="Itoh T."/>
        </authorList>
    </citation>
    <scope>NUCLEOTIDE SEQUENCE [LARGE SCALE GENOMIC DNA]</scope>
    <source>
        <strain evidence="10">cv. Nipponbare</strain>
    </source>
</reference>
<dbReference type="SUPFAM" id="SSF53383">
    <property type="entry name" value="PLP-dependent transferases"/>
    <property type="match status" value="1"/>
</dbReference>
<evidence type="ECO:0000256" key="6">
    <source>
        <dbReference type="PIRSR" id="PIRSR000517-1"/>
    </source>
</evidence>
<dbReference type="Gene3D" id="3.90.1150.10">
    <property type="entry name" value="Aspartate Aminotransferase, domain 1"/>
    <property type="match status" value="1"/>
</dbReference>
<dbReference type="PaxDb" id="39947-A0A0P0WW75"/>
<keyword evidence="10" id="KW-1185">Reference proteome</keyword>